<protein>
    <recommendedName>
        <fullName evidence="2">NADH:ubiquinone reductase (non-electrogenic)</fullName>
        <ecNumber evidence="2">1.6.5.9</ecNumber>
    </recommendedName>
</protein>
<dbReference type="STRING" id="1796646.A4V02_09675"/>
<keyword evidence="6" id="KW-0560">Oxidoreductase</keyword>
<dbReference type="Pfam" id="PF07992">
    <property type="entry name" value="Pyr_redox_2"/>
    <property type="match status" value="1"/>
</dbReference>
<keyword evidence="5" id="KW-0809">Transit peptide</keyword>
<evidence type="ECO:0000256" key="7">
    <source>
        <dbReference type="ARBA" id="ARBA00023027"/>
    </source>
</evidence>
<keyword evidence="9" id="KW-0812">Transmembrane</keyword>
<evidence type="ECO:0000259" key="10">
    <source>
        <dbReference type="Pfam" id="PF07992"/>
    </source>
</evidence>
<sequence length="427" mass="48311">MCVKQKLVVVGGGFAGIYLVKHINRRLYDVVLIDSNNYHSFPPLFYQIASAGLDPASIAFPFRREMRKLKPLPEYHFGEVKSIDTDKKTVTTQYETISYDRLVIAAGTRNNFFGMADLDKYVFTIKRTSEALRCRNEILDRFERAAICHDADKRRRLLSFTVIGGGPTGVEIAGALGEMKRFLLKREYPTINPDEMTITLAEGSDRLLQTMSNEASAYALEALRHLMVDVQLGRQMKSYSDNTLTFADGESIYSEMVIWTAGVTAATFNTTGTPFSLGHGGRILVDEFNRAIGFGDDIMAIGDISLHATSDNPRGCPQLAQVAIQQARTLAHNLNRHSWHRTFSYHDKGSMATIGRGRAVADLKRLHLKGWPAWMAWMFVHLISILGMRNKVAVLVNWIWAYFTYPTSLRLLIHPERYPLRHRWGES</sequence>
<keyword evidence="9" id="KW-1133">Transmembrane helix</keyword>
<dbReference type="OrthoDB" id="9781621at2"/>
<dbReference type="InterPro" id="IPR045024">
    <property type="entry name" value="NDH-2"/>
</dbReference>
<evidence type="ECO:0000256" key="1">
    <source>
        <dbReference type="ARBA" id="ARBA00005272"/>
    </source>
</evidence>
<dbReference type="PANTHER" id="PTHR43706">
    <property type="entry name" value="NADH DEHYDROGENASE"/>
    <property type="match status" value="1"/>
</dbReference>
<evidence type="ECO:0000256" key="2">
    <source>
        <dbReference type="ARBA" id="ARBA00012637"/>
    </source>
</evidence>
<evidence type="ECO:0000256" key="6">
    <source>
        <dbReference type="ARBA" id="ARBA00023002"/>
    </source>
</evidence>
<gene>
    <name evidence="12" type="ORF">A4V02_09675</name>
</gene>
<dbReference type="EMBL" id="CP015402">
    <property type="protein sequence ID" value="ANU63960.1"/>
    <property type="molecule type" value="Genomic_DNA"/>
</dbReference>
<name>A0A1B1SAY7_9BACT</name>
<evidence type="ECO:0000256" key="8">
    <source>
        <dbReference type="ARBA" id="ARBA00047599"/>
    </source>
</evidence>
<feature type="transmembrane region" description="Helical" evidence="9">
    <location>
        <begin position="394"/>
        <end position="413"/>
    </location>
</feature>
<dbReference type="KEGG" id="pary:A4V02_09675"/>
<reference evidence="13" key="1">
    <citation type="submission" date="2016-04" db="EMBL/GenBank/DDBJ databases">
        <title>Complete Genome Sequences of Twelve Strains of a Stable Defined Moderately Diverse Mouse Microbiota 2 (sDMDMm2).</title>
        <authorList>
            <person name="Uchimura Y."/>
            <person name="Wyss M."/>
            <person name="Brugiroux S."/>
            <person name="Limenitakis J.P."/>
            <person name="Stecher B."/>
            <person name="McCoy K.D."/>
            <person name="Macpherson A.J."/>
        </authorList>
    </citation>
    <scope>NUCLEOTIDE SEQUENCE [LARGE SCALE GENOMIC DNA]</scope>
    <source>
        <strain evidence="13">YL27</strain>
    </source>
</reference>
<dbReference type="PANTHER" id="PTHR43706:SF47">
    <property type="entry name" value="EXTERNAL NADH-UBIQUINONE OXIDOREDUCTASE 1, MITOCHONDRIAL-RELATED"/>
    <property type="match status" value="1"/>
</dbReference>
<organism evidence="12 13">
    <name type="scientific">Muribaculum intestinale</name>
    <dbReference type="NCBI Taxonomy" id="1796646"/>
    <lineage>
        <taxon>Bacteria</taxon>
        <taxon>Pseudomonadati</taxon>
        <taxon>Bacteroidota</taxon>
        <taxon>Bacteroidia</taxon>
        <taxon>Bacteroidales</taxon>
        <taxon>Muribaculaceae</taxon>
        <taxon>Muribaculum</taxon>
    </lineage>
</organism>
<comment type="catalytic activity">
    <reaction evidence="8">
        <text>a quinone + NADH + H(+) = a quinol + NAD(+)</text>
        <dbReference type="Rhea" id="RHEA:46160"/>
        <dbReference type="ChEBI" id="CHEBI:15378"/>
        <dbReference type="ChEBI" id="CHEBI:24646"/>
        <dbReference type="ChEBI" id="CHEBI:57540"/>
        <dbReference type="ChEBI" id="CHEBI:57945"/>
        <dbReference type="ChEBI" id="CHEBI:132124"/>
        <dbReference type="EC" id="1.6.5.9"/>
    </reaction>
</comment>
<accession>A0A1B1SAY7</accession>
<evidence type="ECO:0000313" key="12">
    <source>
        <dbReference type="EMBL" id="ANU63960.1"/>
    </source>
</evidence>
<feature type="domain" description="FAD/NAD(P)-binding" evidence="10">
    <location>
        <begin position="6"/>
        <end position="327"/>
    </location>
</feature>
<dbReference type="SUPFAM" id="SSF51905">
    <property type="entry name" value="FAD/NAD(P)-binding domain"/>
    <property type="match status" value="2"/>
</dbReference>
<evidence type="ECO:0000256" key="5">
    <source>
        <dbReference type="ARBA" id="ARBA00022946"/>
    </source>
</evidence>
<accession>A0A1Z2XHN0</accession>
<dbReference type="EC" id="1.6.5.9" evidence="2"/>
<dbReference type="Pfam" id="PF22366">
    <property type="entry name" value="NDH2_C"/>
    <property type="match status" value="1"/>
</dbReference>
<keyword evidence="7" id="KW-0520">NAD</keyword>
<comment type="similarity">
    <text evidence="1">Belongs to the NADH dehydrogenase family.</text>
</comment>
<evidence type="ECO:0000256" key="3">
    <source>
        <dbReference type="ARBA" id="ARBA00022630"/>
    </source>
</evidence>
<keyword evidence="4" id="KW-0274">FAD</keyword>
<proteinExistence type="inferred from homology"/>
<dbReference type="GO" id="GO:0050136">
    <property type="term" value="F:NADH dehydrogenase (quinone) (non-electrogenic) activity"/>
    <property type="evidence" value="ECO:0007669"/>
    <property type="project" value="UniProtKB-EC"/>
</dbReference>
<feature type="transmembrane region" description="Helical" evidence="9">
    <location>
        <begin position="371"/>
        <end position="388"/>
    </location>
</feature>
<keyword evidence="9" id="KW-0472">Membrane</keyword>
<dbReference type="InterPro" id="IPR036188">
    <property type="entry name" value="FAD/NAD-bd_sf"/>
</dbReference>
<dbReference type="InterPro" id="IPR023753">
    <property type="entry name" value="FAD/NAD-binding_dom"/>
</dbReference>
<evidence type="ECO:0000256" key="4">
    <source>
        <dbReference type="ARBA" id="ARBA00022827"/>
    </source>
</evidence>
<evidence type="ECO:0000313" key="13">
    <source>
        <dbReference type="Proteomes" id="UP000186351"/>
    </source>
</evidence>
<dbReference type="PRINTS" id="PR00368">
    <property type="entry name" value="FADPNR"/>
</dbReference>
<dbReference type="Proteomes" id="UP000186351">
    <property type="component" value="Chromosome"/>
</dbReference>
<keyword evidence="3" id="KW-0285">Flavoprotein</keyword>
<dbReference type="AlphaFoldDB" id="A0A1B1SAY7"/>
<feature type="domain" description="External alternative NADH-ubiquinone oxidoreductase-like C-terminal" evidence="11">
    <location>
        <begin position="348"/>
        <end position="402"/>
    </location>
</feature>
<dbReference type="Gene3D" id="3.50.50.100">
    <property type="match status" value="1"/>
</dbReference>
<evidence type="ECO:0000259" key="11">
    <source>
        <dbReference type="Pfam" id="PF22366"/>
    </source>
</evidence>
<dbReference type="InterPro" id="IPR054585">
    <property type="entry name" value="NDH2-like_C"/>
</dbReference>
<evidence type="ECO:0000256" key="9">
    <source>
        <dbReference type="SAM" id="Phobius"/>
    </source>
</evidence>
<keyword evidence="13" id="KW-1185">Reference proteome</keyword>